<organism evidence="1 2">
    <name type="scientific">Nonomuraea roseola</name>
    <dbReference type="NCBI Taxonomy" id="46179"/>
    <lineage>
        <taxon>Bacteria</taxon>
        <taxon>Bacillati</taxon>
        <taxon>Actinomycetota</taxon>
        <taxon>Actinomycetes</taxon>
        <taxon>Streptosporangiales</taxon>
        <taxon>Streptosporangiaceae</taxon>
        <taxon>Nonomuraea</taxon>
    </lineage>
</organism>
<protein>
    <recommendedName>
        <fullName evidence="3">DNRLRE domain-containing protein</fullName>
    </recommendedName>
</protein>
<gene>
    <name evidence="1" type="ORF">ACFFRN_20725</name>
</gene>
<evidence type="ECO:0008006" key="3">
    <source>
        <dbReference type="Google" id="ProtNLM"/>
    </source>
</evidence>
<dbReference type="Proteomes" id="UP001589646">
    <property type="component" value="Unassembled WGS sequence"/>
</dbReference>
<dbReference type="RefSeq" id="WP_346128954.1">
    <property type="nucleotide sequence ID" value="NZ_BAAAXC010000015.1"/>
</dbReference>
<comment type="caution">
    <text evidence="1">The sequence shown here is derived from an EMBL/GenBank/DDBJ whole genome shotgun (WGS) entry which is preliminary data.</text>
</comment>
<accession>A0ABV5Q0S2</accession>
<reference evidence="1 2" key="1">
    <citation type="submission" date="2024-09" db="EMBL/GenBank/DDBJ databases">
        <authorList>
            <person name="Sun Q."/>
            <person name="Mori K."/>
        </authorList>
    </citation>
    <scope>NUCLEOTIDE SEQUENCE [LARGE SCALE GENOMIC DNA]</scope>
    <source>
        <strain evidence="1 2">JCM 3323</strain>
    </source>
</reference>
<name>A0ABV5Q0S2_9ACTN</name>
<dbReference type="EMBL" id="JBHMCE010000006">
    <property type="protein sequence ID" value="MFB9529042.1"/>
    <property type="molecule type" value="Genomic_DNA"/>
</dbReference>
<evidence type="ECO:0000313" key="1">
    <source>
        <dbReference type="EMBL" id="MFB9529042.1"/>
    </source>
</evidence>
<sequence length="351" mass="37598">MAEKSYPFDSGEGATLNEDQWSYMASGWQDDGVDAPTPANTSLKVVTTGQPFTLLVKAGHAKVAGFHYHLDADKTVLFEENTSANLRVDRLVLRLNRDSNTVTLAVKKGPGTGTTVPPAVDRSWASPEVPLANFIVRANSDTVAPADLTDAREFVSSGVQMLSPANAASGSRQLSEGQIGYDPTARKFYAQASASKIEIGAQPDLSPYLTASSAQTTYVAKSALSGLVRAESAIRISNVTLASPWKAVNFQVSAWARGPMAMISGGVWWDQGGALAKGQSARIGTIADTWARPWQGFPITGIIYDSNDTYSGVAILQVLSNGELWFNSGSVPLRSTWQTVYFNGSYILDQY</sequence>
<keyword evidence="2" id="KW-1185">Reference proteome</keyword>
<proteinExistence type="predicted"/>
<evidence type="ECO:0000313" key="2">
    <source>
        <dbReference type="Proteomes" id="UP001589646"/>
    </source>
</evidence>